<evidence type="ECO:0000313" key="2">
    <source>
        <dbReference type="Proteomes" id="UP000531231"/>
    </source>
</evidence>
<dbReference type="InterPro" id="IPR010323">
    <property type="entry name" value="DUF924"/>
</dbReference>
<evidence type="ECO:0000313" key="1">
    <source>
        <dbReference type="EMBL" id="MBB5092091.1"/>
    </source>
</evidence>
<accession>A0A7W8AKM2</accession>
<protein>
    <submittedName>
        <fullName evidence="1">Uncharacterized protein (DUF924 family)</fullName>
    </submittedName>
</protein>
<organism evidence="1 2">
    <name type="scientific">Pseudochrobactrum saccharolyticum</name>
    <dbReference type="NCBI Taxonomy" id="354352"/>
    <lineage>
        <taxon>Bacteria</taxon>
        <taxon>Pseudomonadati</taxon>
        <taxon>Pseudomonadota</taxon>
        <taxon>Alphaproteobacteria</taxon>
        <taxon>Hyphomicrobiales</taxon>
        <taxon>Brucellaceae</taxon>
        <taxon>Pseudochrobactrum</taxon>
    </lineage>
</organism>
<dbReference type="InterPro" id="IPR011990">
    <property type="entry name" value="TPR-like_helical_dom_sf"/>
</dbReference>
<gene>
    <name evidence="1" type="ORF">HNQ68_002636</name>
</gene>
<proteinExistence type="predicted"/>
<dbReference type="Gene3D" id="1.25.40.10">
    <property type="entry name" value="Tetratricopeptide repeat domain"/>
    <property type="match status" value="1"/>
</dbReference>
<dbReference type="Proteomes" id="UP000531231">
    <property type="component" value="Unassembled WGS sequence"/>
</dbReference>
<dbReference type="AlphaFoldDB" id="A0A7W8AKM2"/>
<dbReference type="RefSeq" id="WP_151159762.1">
    <property type="nucleotide sequence ID" value="NZ_JACHIL010000004.1"/>
</dbReference>
<dbReference type="EMBL" id="JACHIL010000004">
    <property type="protein sequence ID" value="MBB5092091.1"/>
    <property type="molecule type" value="Genomic_DNA"/>
</dbReference>
<dbReference type="SUPFAM" id="SSF48452">
    <property type="entry name" value="TPR-like"/>
    <property type="match status" value="1"/>
</dbReference>
<dbReference type="Pfam" id="PF06041">
    <property type="entry name" value="DUF924"/>
    <property type="match status" value="1"/>
</dbReference>
<keyword evidence="2" id="KW-1185">Reference proteome</keyword>
<name>A0A7W8AKM2_9HYPH</name>
<dbReference type="Gene3D" id="1.20.58.320">
    <property type="entry name" value="TPR-like"/>
    <property type="match status" value="1"/>
</dbReference>
<sequence length="181" mass="21015">MTQVTPQDILDFWFSDATEAHWFVRSDDLDQQIKQRFSAVYEQAVEGDLAHWKNDAKSALALTIIFDQFPRNMFRGDPKAFASDPLACALSKYALEHDYDMAVDEKARQFFYLPLMHSEVIEDQEQCVKLYKALGNDFALGFAREHRDIVEEFGRFPHRNAVLGRKNTPEETEFLKTHTGF</sequence>
<comment type="caution">
    <text evidence="1">The sequence shown here is derived from an EMBL/GenBank/DDBJ whole genome shotgun (WGS) entry which is preliminary data.</text>
</comment>
<reference evidence="1 2" key="1">
    <citation type="submission" date="2020-08" db="EMBL/GenBank/DDBJ databases">
        <title>Genomic Encyclopedia of Type Strains, Phase IV (KMG-IV): sequencing the most valuable type-strain genomes for metagenomic binning, comparative biology and taxonomic classification.</title>
        <authorList>
            <person name="Goeker M."/>
        </authorList>
    </citation>
    <scope>NUCLEOTIDE SEQUENCE [LARGE SCALE GENOMIC DNA]</scope>
    <source>
        <strain evidence="1 2">DSM 25620</strain>
    </source>
</reference>